<dbReference type="InterPro" id="IPR053134">
    <property type="entry name" value="RNA-dir_DNA_polymerase"/>
</dbReference>
<dbReference type="Pfam" id="PF00078">
    <property type="entry name" value="RVT_1"/>
    <property type="match status" value="1"/>
</dbReference>
<dbReference type="SUPFAM" id="SSF56672">
    <property type="entry name" value="DNA/RNA polymerases"/>
    <property type="match status" value="1"/>
</dbReference>
<sequence length="178" mass="21252">MTPLELKALKTQLEELLSKGFIRPSTSSWGAPMLFVKKKDGMLRLCIDYRELNRVNVKNKYHLPMIDDLFDQLKGVKYFSKIDLRTGYHQLRVREENVLKTIFKRRYGHYEFLVMPFGLTNVPATFMDLMKKLFRAYLDQFVIVFMDDILTYSRSVEEHKQHLVATLRTLRRHRLYGK</sequence>
<dbReference type="PANTHER" id="PTHR24559">
    <property type="entry name" value="TRANSPOSON TY3-I GAG-POL POLYPROTEIN"/>
    <property type="match status" value="1"/>
</dbReference>
<reference evidence="2 3" key="1">
    <citation type="journal article" date="2018" name="PLoS Genet.">
        <title>Population sequencing reveals clonal diversity and ancestral inbreeding in the grapevine cultivar Chardonnay.</title>
        <authorList>
            <person name="Roach M.J."/>
            <person name="Johnson D.L."/>
            <person name="Bohlmann J."/>
            <person name="van Vuuren H.J."/>
            <person name="Jones S.J."/>
            <person name="Pretorius I.S."/>
            <person name="Schmidt S.A."/>
            <person name="Borneman A.R."/>
        </authorList>
    </citation>
    <scope>NUCLEOTIDE SEQUENCE [LARGE SCALE GENOMIC DNA]</scope>
    <source>
        <strain evidence="3">cv. Chardonnay</strain>
        <tissue evidence="2">Leaf</tissue>
    </source>
</reference>
<comment type="caution">
    <text evidence="2">The sequence shown here is derived from an EMBL/GenBank/DDBJ whole genome shotgun (WGS) entry which is preliminary data.</text>
</comment>
<dbReference type="PROSITE" id="PS50878">
    <property type="entry name" value="RT_POL"/>
    <property type="match status" value="1"/>
</dbReference>
<dbReference type="InterPro" id="IPR043502">
    <property type="entry name" value="DNA/RNA_pol_sf"/>
</dbReference>
<dbReference type="CDD" id="cd01647">
    <property type="entry name" value="RT_LTR"/>
    <property type="match status" value="1"/>
</dbReference>
<gene>
    <name evidence="2" type="primary">TY3B-I_636</name>
    <name evidence="2" type="ORF">CK203_038746</name>
</gene>
<name>A0A438I1L5_VITVI</name>
<dbReference type="PANTHER" id="PTHR24559:SF444">
    <property type="entry name" value="REVERSE TRANSCRIPTASE DOMAIN-CONTAINING PROTEIN"/>
    <property type="match status" value="1"/>
</dbReference>
<proteinExistence type="predicted"/>
<dbReference type="InterPro" id="IPR000477">
    <property type="entry name" value="RT_dom"/>
</dbReference>
<dbReference type="Proteomes" id="UP000288805">
    <property type="component" value="Unassembled WGS sequence"/>
</dbReference>
<dbReference type="Gene3D" id="3.30.70.270">
    <property type="match status" value="1"/>
</dbReference>
<feature type="domain" description="Reverse transcriptase" evidence="1">
    <location>
        <begin position="17"/>
        <end position="178"/>
    </location>
</feature>
<evidence type="ECO:0000313" key="2">
    <source>
        <dbReference type="EMBL" id="RVW90603.1"/>
    </source>
</evidence>
<protein>
    <submittedName>
        <fullName evidence="2">Transposon Ty3-I Gag-Pol polyprotein</fullName>
    </submittedName>
</protein>
<dbReference type="AlphaFoldDB" id="A0A438I1L5"/>
<accession>A0A438I1L5</accession>
<evidence type="ECO:0000313" key="3">
    <source>
        <dbReference type="Proteomes" id="UP000288805"/>
    </source>
</evidence>
<dbReference type="Gene3D" id="3.10.10.10">
    <property type="entry name" value="HIV Type 1 Reverse Transcriptase, subunit A, domain 1"/>
    <property type="match status" value="1"/>
</dbReference>
<dbReference type="EMBL" id="QGNW01000153">
    <property type="protein sequence ID" value="RVW90603.1"/>
    <property type="molecule type" value="Genomic_DNA"/>
</dbReference>
<evidence type="ECO:0000259" key="1">
    <source>
        <dbReference type="PROSITE" id="PS50878"/>
    </source>
</evidence>
<dbReference type="InterPro" id="IPR043128">
    <property type="entry name" value="Rev_trsase/Diguanyl_cyclase"/>
</dbReference>
<organism evidence="2 3">
    <name type="scientific">Vitis vinifera</name>
    <name type="common">Grape</name>
    <dbReference type="NCBI Taxonomy" id="29760"/>
    <lineage>
        <taxon>Eukaryota</taxon>
        <taxon>Viridiplantae</taxon>
        <taxon>Streptophyta</taxon>
        <taxon>Embryophyta</taxon>
        <taxon>Tracheophyta</taxon>
        <taxon>Spermatophyta</taxon>
        <taxon>Magnoliopsida</taxon>
        <taxon>eudicotyledons</taxon>
        <taxon>Gunneridae</taxon>
        <taxon>Pentapetalae</taxon>
        <taxon>rosids</taxon>
        <taxon>Vitales</taxon>
        <taxon>Vitaceae</taxon>
        <taxon>Viteae</taxon>
        <taxon>Vitis</taxon>
    </lineage>
</organism>